<dbReference type="EMBL" id="LR798252">
    <property type="protein sequence ID" value="CAB5218062.1"/>
    <property type="molecule type" value="Genomic_DNA"/>
</dbReference>
<name>A0A6J7WMZ9_9CAUD</name>
<accession>A0A6J7WMZ9</accession>
<sequence length="345" mass="37656">MSADVTIYRSSEVDREQILRYLNLNPRDPGTQALLLVCERYELDPVLKHMVLISGRPYVTRDGYLHIAHASGQFDGLEVVDSGEDNAHWWAKVAVYRKDMRHPFTFIGRYPKADAKHMAKYGPEMAIKTAEVMALRRAFDVGGIAAADEQWDNNTPVAVNIDPATPELLAQISDRISALATVQREALKTWWKSNRLPAMSSGQITATDANKIIGFLDDGVVDAEIIEDPTQGSRSDAGGVVRVDDVELIDSSEVLVNGRSADDQSDAGLQLATPTPQGSRSAGKATITDAQGRALAALVRAVYGEDVDRLEVVGDHVGRDITSFKDLTKTEASSVIDQLKKLEVA</sequence>
<feature type="region of interest" description="Disordered" evidence="1">
    <location>
        <begin position="259"/>
        <end position="284"/>
    </location>
</feature>
<evidence type="ECO:0008006" key="3">
    <source>
        <dbReference type="Google" id="ProtNLM"/>
    </source>
</evidence>
<reference evidence="2" key="1">
    <citation type="submission" date="2020-05" db="EMBL/GenBank/DDBJ databases">
        <authorList>
            <person name="Chiriac C."/>
            <person name="Salcher M."/>
            <person name="Ghai R."/>
            <person name="Kavagutti S V."/>
        </authorList>
    </citation>
    <scope>NUCLEOTIDE SEQUENCE</scope>
</reference>
<proteinExistence type="predicted"/>
<evidence type="ECO:0000256" key="1">
    <source>
        <dbReference type="SAM" id="MobiDB-lite"/>
    </source>
</evidence>
<organism evidence="2">
    <name type="scientific">uncultured Caudovirales phage</name>
    <dbReference type="NCBI Taxonomy" id="2100421"/>
    <lineage>
        <taxon>Viruses</taxon>
        <taxon>Duplodnaviria</taxon>
        <taxon>Heunggongvirae</taxon>
        <taxon>Uroviricota</taxon>
        <taxon>Caudoviricetes</taxon>
        <taxon>Peduoviridae</taxon>
        <taxon>Maltschvirus</taxon>
        <taxon>Maltschvirus maltsch</taxon>
    </lineage>
</organism>
<gene>
    <name evidence="2" type="ORF">UFOVP209_47</name>
</gene>
<evidence type="ECO:0000313" key="2">
    <source>
        <dbReference type="EMBL" id="CAB5218062.1"/>
    </source>
</evidence>
<protein>
    <recommendedName>
        <fullName evidence="3">Bet_lambda, phage recombination protein Bet</fullName>
    </recommendedName>
</protein>